<name>A0A9P9ADR5_9HYPO</name>
<protein>
    <submittedName>
        <fullName evidence="1">Uncharacterized protein</fullName>
    </submittedName>
</protein>
<evidence type="ECO:0000313" key="2">
    <source>
        <dbReference type="Proteomes" id="UP000777438"/>
    </source>
</evidence>
<reference evidence="1 2" key="1">
    <citation type="journal article" date="2021" name="Nat. Commun.">
        <title>Genetic determinants of endophytism in the Arabidopsis root mycobiome.</title>
        <authorList>
            <person name="Mesny F."/>
            <person name="Miyauchi S."/>
            <person name="Thiergart T."/>
            <person name="Pickel B."/>
            <person name="Atanasova L."/>
            <person name="Karlsson M."/>
            <person name="Huettel B."/>
            <person name="Barry K.W."/>
            <person name="Haridas S."/>
            <person name="Chen C."/>
            <person name="Bauer D."/>
            <person name="Andreopoulos W."/>
            <person name="Pangilinan J."/>
            <person name="LaButti K."/>
            <person name="Riley R."/>
            <person name="Lipzen A."/>
            <person name="Clum A."/>
            <person name="Drula E."/>
            <person name="Henrissat B."/>
            <person name="Kohler A."/>
            <person name="Grigoriev I.V."/>
            <person name="Martin F.M."/>
            <person name="Hacquard S."/>
        </authorList>
    </citation>
    <scope>NUCLEOTIDE SEQUENCE [LARGE SCALE GENOMIC DNA]</scope>
    <source>
        <strain evidence="1 2">MPI-CAGE-CH-0241</strain>
    </source>
</reference>
<evidence type="ECO:0000313" key="1">
    <source>
        <dbReference type="EMBL" id="KAH6867271.1"/>
    </source>
</evidence>
<organism evidence="1 2">
    <name type="scientific">Thelonectria olida</name>
    <dbReference type="NCBI Taxonomy" id="1576542"/>
    <lineage>
        <taxon>Eukaryota</taxon>
        <taxon>Fungi</taxon>
        <taxon>Dikarya</taxon>
        <taxon>Ascomycota</taxon>
        <taxon>Pezizomycotina</taxon>
        <taxon>Sordariomycetes</taxon>
        <taxon>Hypocreomycetidae</taxon>
        <taxon>Hypocreales</taxon>
        <taxon>Nectriaceae</taxon>
        <taxon>Thelonectria</taxon>
    </lineage>
</organism>
<comment type="caution">
    <text evidence="1">The sequence shown here is derived from an EMBL/GenBank/DDBJ whole genome shotgun (WGS) entry which is preliminary data.</text>
</comment>
<sequence length="216" mass="24758">MDSPMVTRSICLNTAVNHWIWRLFRPIRRSTGSTSRGTHADYIKALGHNCRLDEDKVQVTIELAKPSSTGGIAVVLQQLRLDHPFEWGTEALVDDSMTLAALRDSFATASCNTLDIIDSISIVDLLPVSRTEHTPALNVRERQEWETRWRERISLRYGWSDLYGKIEQPKSSAVVWDALCCRNYVMCGKKRVHRPRRMDQYRKARTDLEEGLGLLC</sequence>
<accession>A0A9P9ADR5</accession>
<dbReference type="OrthoDB" id="4656735at2759"/>
<dbReference type="AlphaFoldDB" id="A0A9P9ADR5"/>
<gene>
    <name evidence="1" type="ORF">B0T10DRAFT_467973</name>
</gene>
<keyword evidence="2" id="KW-1185">Reference proteome</keyword>
<dbReference type="EMBL" id="JAGPYM010000113">
    <property type="protein sequence ID" value="KAH6867271.1"/>
    <property type="molecule type" value="Genomic_DNA"/>
</dbReference>
<proteinExistence type="predicted"/>
<dbReference type="Proteomes" id="UP000777438">
    <property type="component" value="Unassembled WGS sequence"/>
</dbReference>